<keyword evidence="3 5" id="KW-0479">Metal-binding</keyword>
<dbReference type="InterPro" id="IPR002716">
    <property type="entry name" value="PIN_dom"/>
</dbReference>
<name>A0A371WYE7_9HYPH</name>
<feature type="domain" description="PIN" evidence="6">
    <location>
        <begin position="4"/>
        <end position="119"/>
    </location>
</feature>
<evidence type="ECO:0000259" key="6">
    <source>
        <dbReference type="Pfam" id="PF01850"/>
    </source>
</evidence>
<dbReference type="SUPFAM" id="SSF88723">
    <property type="entry name" value="PIN domain-like"/>
    <property type="match status" value="1"/>
</dbReference>
<evidence type="ECO:0000256" key="5">
    <source>
        <dbReference type="HAMAP-Rule" id="MF_00265"/>
    </source>
</evidence>
<comment type="similarity">
    <text evidence="5">Belongs to the PINc/VapC protein family.</text>
</comment>
<feature type="binding site" evidence="5">
    <location>
        <position position="7"/>
    </location>
    <ligand>
        <name>Mg(2+)</name>
        <dbReference type="ChEBI" id="CHEBI:18420"/>
    </ligand>
</feature>
<protein>
    <recommendedName>
        <fullName evidence="5">Ribonuclease VapC</fullName>
        <shortName evidence="5">RNase VapC</shortName>
        <ecNumber evidence="5">3.1.-.-</ecNumber>
    </recommendedName>
    <alternativeName>
        <fullName evidence="5">Toxin VapC</fullName>
    </alternativeName>
</protein>
<keyword evidence="5" id="KW-0460">Magnesium</keyword>
<dbReference type="GO" id="GO:0004540">
    <property type="term" value="F:RNA nuclease activity"/>
    <property type="evidence" value="ECO:0007669"/>
    <property type="project" value="InterPro"/>
</dbReference>
<keyword evidence="1 5" id="KW-1277">Toxin-antitoxin system</keyword>
<dbReference type="InterPro" id="IPR022907">
    <property type="entry name" value="VapC_family"/>
</dbReference>
<dbReference type="AlphaFoldDB" id="A0A371WYE7"/>
<evidence type="ECO:0000256" key="2">
    <source>
        <dbReference type="ARBA" id="ARBA00022722"/>
    </source>
</evidence>
<dbReference type="GO" id="GO:0016787">
    <property type="term" value="F:hydrolase activity"/>
    <property type="evidence" value="ECO:0007669"/>
    <property type="project" value="UniProtKB-KW"/>
</dbReference>
<comment type="cofactor">
    <cofactor evidence="5">
        <name>Mg(2+)</name>
        <dbReference type="ChEBI" id="CHEBI:18420"/>
    </cofactor>
</comment>
<evidence type="ECO:0000256" key="1">
    <source>
        <dbReference type="ARBA" id="ARBA00022649"/>
    </source>
</evidence>
<dbReference type="CDD" id="cd18682">
    <property type="entry name" value="PIN_VapC-like"/>
    <property type="match status" value="1"/>
</dbReference>
<dbReference type="Gene3D" id="3.40.50.1010">
    <property type="entry name" value="5'-nuclease"/>
    <property type="match status" value="1"/>
</dbReference>
<sequence>MTGMVLDTSAIMAFLRDETGADRVASMLEDRAIVSTVNVQELIASLASKGMAPQDARLAVRSLNLEGRDLTWELAERAAELVEWTKPFGLSLGDRSCLALAQMLDMPAVTADRIWSNLAETIGVEVIVIR</sequence>
<proteinExistence type="inferred from homology"/>
<keyword evidence="5" id="KW-0800">Toxin</keyword>
<dbReference type="EMBL" id="QURL01000010">
    <property type="protein sequence ID" value="RFC62015.1"/>
    <property type="molecule type" value="Genomic_DNA"/>
</dbReference>
<dbReference type="EC" id="3.1.-.-" evidence="5"/>
<comment type="function">
    <text evidence="5">Toxic component of a toxin-antitoxin (TA) system. An RNase.</text>
</comment>
<dbReference type="GO" id="GO:0000287">
    <property type="term" value="F:magnesium ion binding"/>
    <property type="evidence" value="ECO:0007669"/>
    <property type="project" value="UniProtKB-UniRule"/>
</dbReference>
<dbReference type="Pfam" id="PF01850">
    <property type="entry name" value="PIN"/>
    <property type="match status" value="1"/>
</dbReference>
<reference evidence="7 8" key="1">
    <citation type="submission" date="2018-08" db="EMBL/GenBank/DDBJ databases">
        <title>Fulvimarina sp. 85, whole genome shotgun sequence.</title>
        <authorList>
            <person name="Tuo L."/>
        </authorList>
    </citation>
    <scope>NUCLEOTIDE SEQUENCE [LARGE SCALE GENOMIC DNA]</scope>
    <source>
        <strain evidence="7 8">85</strain>
    </source>
</reference>
<comment type="caution">
    <text evidence="7">The sequence shown here is derived from an EMBL/GenBank/DDBJ whole genome shotgun (WGS) entry which is preliminary data.</text>
</comment>
<keyword evidence="4 5" id="KW-0378">Hydrolase</keyword>
<dbReference type="RefSeq" id="WP_116684739.1">
    <property type="nucleotide sequence ID" value="NZ_QURL01000010.1"/>
</dbReference>
<keyword evidence="8" id="KW-1185">Reference proteome</keyword>
<dbReference type="GO" id="GO:0090729">
    <property type="term" value="F:toxin activity"/>
    <property type="evidence" value="ECO:0007669"/>
    <property type="project" value="UniProtKB-KW"/>
</dbReference>
<gene>
    <name evidence="5" type="primary">vapC</name>
    <name evidence="7" type="ORF">DYI37_18375</name>
</gene>
<evidence type="ECO:0000313" key="7">
    <source>
        <dbReference type="EMBL" id="RFC62015.1"/>
    </source>
</evidence>
<dbReference type="Proteomes" id="UP000264310">
    <property type="component" value="Unassembled WGS sequence"/>
</dbReference>
<accession>A0A371WYE7</accession>
<feature type="binding site" evidence="5">
    <location>
        <position position="94"/>
    </location>
    <ligand>
        <name>Mg(2+)</name>
        <dbReference type="ChEBI" id="CHEBI:18420"/>
    </ligand>
</feature>
<dbReference type="InterPro" id="IPR029060">
    <property type="entry name" value="PIN-like_dom_sf"/>
</dbReference>
<evidence type="ECO:0000256" key="3">
    <source>
        <dbReference type="ARBA" id="ARBA00022723"/>
    </source>
</evidence>
<evidence type="ECO:0000313" key="8">
    <source>
        <dbReference type="Proteomes" id="UP000264310"/>
    </source>
</evidence>
<keyword evidence="2 5" id="KW-0540">Nuclease</keyword>
<organism evidence="7 8">
    <name type="scientific">Fulvimarina endophytica</name>
    <dbReference type="NCBI Taxonomy" id="2293836"/>
    <lineage>
        <taxon>Bacteria</taxon>
        <taxon>Pseudomonadati</taxon>
        <taxon>Pseudomonadota</taxon>
        <taxon>Alphaproteobacteria</taxon>
        <taxon>Hyphomicrobiales</taxon>
        <taxon>Aurantimonadaceae</taxon>
        <taxon>Fulvimarina</taxon>
    </lineage>
</organism>
<dbReference type="HAMAP" id="MF_00265">
    <property type="entry name" value="VapC_Nob1"/>
    <property type="match status" value="1"/>
</dbReference>
<dbReference type="OrthoDB" id="286092at2"/>
<evidence type="ECO:0000256" key="4">
    <source>
        <dbReference type="ARBA" id="ARBA00022801"/>
    </source>
</evidence>